<evidence type="ECO:0000313" key="2">
    <source>
        <dbReference type="EMBL" id="RWY57522.1"/>
    </source>
</evidence>
<dbReference type="InterPro" id="IPR013785">
    <property type="entry name" value="Aldolase_TIM"/>
</dbReference>
<keyword evidence="3" id="KW-1185">Reference proteome</keyword>
<dbReference type="InterPro" id="IPR017853">
    <property type="entry name" value="GH"/>
</dbReference>
<feature type="chain" id="PRO_5019567654" evidence="1">
    <location>
        <begin position="21"/>
        <end position="701"/>
    </location>
</feature>
<keyword evidence="1" id="KW-0732">Signal</keyword>
<proteinExistence type="predicted"/>
<organism evidence="2 3">
    <name type="scientific">Mucilaginibacter gilvus</name>
    <dbReference type="NCBI Taxonomy" id="2305909"/>
    <lineage>
        <taxon>Bacteria</taxon>
        <taxon>Pseudomonadati</taxon>
        <taxon>Bacteroidota</taxon>
        <taxon>Sphingobacteriia</taxon>
        <taxon>Sphingobacteriales</taxon>
        <taxon>Sphingobacteriaceae</taxon>
        <taxon>Mucilaginibacter</taxon>
    </lineage>
</organism>
<accession>A0A444MV56</accession>
<dbReference type="SUPFAM" id="SSF51445">
    <property type="entry name" value="(Trans)glycosidases"/>
    <property type="match status" value="1"/>
</dbReference>
<sequence>MKKQILLVFNLIFITVSAFCQTPSGQLSDCKATLKDGTLTLENSKLCRSYKWNEGAIKSISLTDKTTGRKWELAGGNADNAFPGAGKPANGSFKVESIPANSISPAFLKAEVYVKLGTLEVKRVFKIYENCPAIACDYYLRGNVTGKWSNEMVNNGELHNIETNDEQITKEEKVPVMETLALPGTHWNLHTVKFFDITDRNNTFVQENEQLIYRAESRMAGNLLFADELTGDQGLFILKEAPSSDVQLAYPGFDFRARTGSIEAVGFGVSPNDITPDKWTRCYGIVTGVTSGGALGRLQALRSYQEKVRVHQPGRDEMIMMNTWGDRSQDKHIGEAFTIKELHAAHRLHITHFQVDDGWQSGRSSNSAFKGGTLTNIWDNPNYWKPDPIKFPNGLAPLVDLGKKLGIEICLWFNPSKDSSYIHWKNDAEALISLYKTYGIRTFKIDGVQIIDKKGEVNLRKMFDTVMAVTNNQAVFNLDVTTGRRNGYHYFNTYGNIFLENRYTDWGNYYPYTTLRNLWMLSKYVPAQNLQIEFLNNYRNTDKYAADDSLAPYKNSLEYEFAITMMAQPLAWMEATGLPEKAFAVALVINKYRSLQADIHAGQIFPIGNQPSGTSWTGFQSIKKTDGYLLLIRERNELSQALIKTWLPVGKKILLKPVMGIGDNKIITTNSRGELNVTLPKPNSYVLYYYCIQKGTRQLRK</sequence>
<evidence type="ECO:0000313" key="3">
    <source>
        <dbReference type="Proteomes" id="UP000286701"/>
    </source>
</evidence>
<dbReference type="AlphaFoldDB" id="A0A444MV56"/>
<dbReference type="OrthoDB" id="9779211at2"/>
<protein>
    <submittedName>
        <fullName evidence="2">Alpha-galactosidase</fullName>
    </submittedName>
</protein>
<gene>
    <name evidence="2" type="ORF">EPL05_03055</name>
</gene>
<name>A0A444MV56_9SPHI</name>
<dbReference type="EMBL" id="SBIW01000001">
    <property type="protein sequence ID" value="RWY57522.1"/>
    <property type="molecule type" value="Genomic_DNA"/>
</dbReference>
<reference evidence="2 3" key="1">
    <citation type="submission" date="2019-01" db="EMBL/GenBank/DDBJ databases">
        <title>Mucilaginibacter antarcticum sp. nov., isolated from antarctic soil.</title>
        <authorList>
            <person name="Yan Y.-Q."/>
            <person name="Du Z.-J."/>
        </authorList>
    </citation>
    <scope>NUCLEOTIDE SEQUENCE [LARGE SCALE GENOMIC DNA]</scope>
    <source>
        <strain evidence="2 3">F01003</strain>
    </source>
</reference>
<dbReference type="Gene3D" id="3.20.20.70">
    <property type="entry name" value="Aldolase class I"/>
    <property type="match status" value="1"/>
</dbReference>
<feature type="signal peptide" evidence="1">
    <location>
        <begin position="1"/>
        <end position="20"/>
    </location>
</feature>
<comment type="caution">
    <text evidence="2">The sequence shown here is derived from an EMBL/GenBank/DDBJ whole genome shotgun (WGS) entry which is preliminary data.</text>
</comment>
<dbReference type="Proteomes" id="UP000286701">
    <property type="component" value="Unassembled WGS sequence"/>
</dbReference>
<evidence type="ECO:0000256" key="1">
    <source>
        <dbReference type="SAM" id="SignalP"/>
    </source>
</evidence>
<dbReference type="RefSeq" id="WP_128532028.1">
    <property type="nucleotide sequence ID" value="NZ_SBIW01000001.1"/>
</dbReference>